<dbReference type="RefSeq" id="WP_172419469.1">
    <property type="nucleotide sequence ID" value="NZ_AP014598.1"/>
</dbReference>
<evidence type="ECO:0000256" key="1">
    <source>
        <dbReference type="SAM" id="SignalP"/>
    </source>
</evidence>
<dbReference type="AlphaFoldDB" id="A0A0S3UN71"/>
<protein>
    <recommendedName>
        <fullName evidence="4">Peptidase</fullName>
    </recommendedName>
</protein>
<dbReference type="EMBL" id="AP014598">
    <property type="protein sequence ID" value="BAU18950.1"/>
    <property type="molecule type" value="Genomic_DNA"/>
</dbReference>
<keyword evidence="1" id="KW-0732">Signal</keyword>
<dbReference type="InterPro" id="IPR011050">
    <property type="entry name" value="Pectin_lyase_fold/virulence"/>
</dbReference>
<name>A0A0S3UN71_PREIN</name>
<gene>
    <name evidence="2" type="ORF">PIOMA14_II_0445</name>
</gene>
<feature type="signal peptide" evidence="1">
    <location>
        <begin position="1"/>
        <end position="29"/>
    </location>
</feature>
<dbReference type="SUPFAM" id="SSF51126">
    <property type="entry name" value="Pectin lyase-like"/>
    <property type="match status" value="1"/>
</dbReference>
<organism evidence="2 3">
    <name type="scientific">Prevotella intermedia</name>
    <dbReference type="NCBI Taxonomy" id="28131"/>
    <lineage>
        <taxon>Bacteria</taxon>
        <taxon>Pseudomonadati</taxon>
        <taxon>Bacteroidota</taxon>
        <taxon>Bacteroidia</taxon>
        <taxon>Bacteroidales</taxon>
        <taxon>Prevotellaceae</taxon>
        <taxon>Prevotella</taxon>
    </lineage>
</organism>
<sequence>MKPNLLKNVYAAAVALFVAMFAMPTTTKAQVAYDLAVAGKKVTSANCNDLSVIEGVRGTVSYDPTANVLTLQNAEIITEGNINAIYSKIDGMTLKVIGINKLKAHKAAITLRNPMTINGGGTLKVESEKDCAIFLFSTDLTIENCTVEADSEAYGIAGVDGTTENLTIKNAEVEAEGKEGGSIRDLATLTLIGCNITKPAGAAFDTSLHGVVLNGEIVKTEVEITKDATAIATPTAQTTVTAAQGNYTISGVRLSDELQNLSKGIYIVNGKKVVKQ</sequence>
<dbReference type="Proteomes" id="UP000217431">
    <property type="component" value="Chromosome II"/>
</dbReference>
<dbReference type="Gene3D" id="2.160.20.10">
    <property type="entry name" value="Single-stranded right-handed beta-helix, Pectin lyase-like"/>
    <property type="match status" value="1"/>
</dbReference>
<evidence type="ECO:0000313" key="3">
    <source>
        <dbReference type="Proteomes" id="UP000217431"/>
    </source>
</evidence>
<evidence type="ECO:0000313" key="2">
    <source>
        <dbReference type="EMBL" id="BAU18950.1"/>
    </source>
</evidence>
<evidence type="ECO:0008006" key="4">
    <source>
        <dbReference type="Google" id="ProtNLM"/>
    </source>
</evidence>
<proteinExistence type="predicted"/>
<reference evidence="2 3" key="1">
    <citation type="journal article" date="2016" name="DNA Res.">
        <title>The complete genome sequencing of Prevotella intermedia strain OMA14 and a subsequent fine-scale, intra-species genomic comparison reveal an unusual amplification of conjugative and mobile transposons and identify a novel Prevotella-lineage-specific repeat.</title>
        <authorList>
            <person name="Naito M."/>
            <person name="Ogura Y."/>
            <person name="Itoh T."/>
            <person name="Shoji M."/>
            <person name="Okamoto M."/>
            <person name="Hayashi T."/>
            <person name="Nakayama K."/>
        </authorList>
    </citation>
    <scope>NUCLEOTIDE SEQUENCE [LARGE SCALE GENOMIC DNA]</scope>
    <source>
        <strain evidence="2 3">OMA14</strain>
    </source>
</reference>
<dbReference type="InterPro" id="IPR012334">
    <property type="entry name" value="Pectin_lyas_fold"/>
</dbReference>
<accession>A0A0S3UN71</accession>
<feature type="chain" id="PRO_5006619836" description="Peptidase" evidence="1">
    <location>
        <begin position="30"/>
        <end position="276"/>
    </location>
</feature>